<comment type="cofactor">
    <cofactor evidence="12">
        <name>Zn(2+)</name>
        <dbReference type="ChEBI" id="CHEBI:29105"/>
    </cofactor>
    <text evidence="12">Binds 1 zinc ion per subunit.</text>
</comment>
<feature type="binding site" evidence="12">
    <location>
        <position position="109"/>
    </location>
    <ligand>
        <name>Zn(2+)</name>
        <dbReference type="ChEBI" id="CHEBI:29105"/>
    </ligand>
</feature>
<dbReference type="PANTHER" id="PTHR33202">
    <property type="entry name" value="ZINC UPTAKE REGULATION PROTEIN"/>
    <property type="match status" value="1"/>
</dbReference>
<feature type="binding site" evidence="13">
    <location>
        <position position="121"/>
    </location>
    <ligand>
        <name>Fe cation</name>
        <dbReference type="ChEBI" id="CHEBI:24875"/>
    </ligand>
</feature>
<comment type="cofactor">
    <cofactor evidence="13">
        <name>Mn(2+)</name>
        <dbReference type="ChEBI" id="CHEBI:29035"/>
    </cofactor>
    <cofactor evidence="13">
        <name>Fe(2+)</name>
        <dbReference type="ChEBI" id="CHEBI:29033"/>
    </cofactor>
    <text evidence="13">Binds 1 Mn(2+) or Fe(2+) ion per subunit.</text>
</comment>
<evidence type="ECO:0000256" key="1">
    <source>
        <dbReference type="ARBA" id="ARBA00004496"/>
    </source>
</evidence>
<evidence type="ECO:0000256" key="13">
    <source>
        <dbReference type="PIRSR" id="PIRSR602481-2"/>
    </source>
</evidence>
<accession>A0A1W1IAV4</accession>
<dbReference type="GO" id="GO:0005829">
    <property type="term" value="C:cytosol"/>
    <property type="evidence" value="ECO:0007669"/>
    <property type="project" value="TreeGrafter"/>
</dbReference>
<dbReference type="STRING" id="1325564.NSJP_3948"/>
<feature type="binding site" evidence="12">
    <location>
        <position position="149"/>
    </location>
    <ligand>
        <name>Zn(2+)</name>
        <dbReference type="ChEBI" id="CHEBI:29105"/>
    </ligand>
</feature>
<organism evidence="14 15">
    <name type="scientific">Nitrospira japonica</name>
    <dbReference type="NCBI Taxonomy" id="1325564"/>
    <lineage>
        <taxon>Bacteria</taxon>
        <taxon>Pseudomonadati</taxon>
        <taxon>Nitrospirota</taxon>
        <taxon>Nitrospiria</taxon>
        <taxon>Nitrospirales</taxon>
        <taxon>Nitrospiraceae</taxon>
        <taxon>Nitrospira</taxon>
    </lineage>
</organism>
<evidence type="ECO:0000256" key="8">
    <source>
        <dbReference type="ARBA" id="ARBA00022833"/>
    </source>
</evidence>
<feature type="binding site" evidence="12">
    <location>
        <position position="146"/>
    </location>
    <ligand>
        <name>Zn(2+)</name>
        <dbReference type="ChEBI" id="CHEBI:29105"/>
    </ligand>
</feature>
<dbReference type="InterPro" id="IPR043135">
    <property type="entry name" value="Fur_C"/>
</dbReference>
<comment type="subunit">
    <text evidence="3">Homodimer.</text>
</comment>
<keyword evidence="15" id="KW-1185">Reference proteome</keyword>
<keyword evidence="8 12" id="KW-0862">Zinc</keyword>
<evidence type="ECO:0000256" key="3">
    <source>
        <dbReference type="ARBA" id="ARBA00011738"/>
    </source>
</evidence>
<dbReference type="GO" id="GO:0008270">
    <property type="term" value="F:zinc ion binding"/>
    <property type="evidence" value="ECO:0007669"/>
    <property type="project" value="TreeGrafter"/>
</dbReference>
<dbReference type="Proteomes" id="UP000192042">
    <property type="component" value="Chromosome I"/>
</dbReference>
<dbReference type="GO" id="GO:1900705">
    <property type="term" value="P:negative regulation of siderophore biosynthetic process"/>
    <property type="evidence" value="ECO:0007669"/>
    <property type="project" value="TreeGrafter"/>
</dbReference>
<feature type="binding site" evidence="13">
    <location>
        <position position="138"/>
    </location>
    <ligand>
        <name>Fe cation</name>
        <dbReference type="ChEBI" id="CHEBI:24875"/>
    </ligand>
</feature>
<dbReference type="RefSeq" id="WP_155970443.1">
    <property type="nucleotide sequence ID" value="NZ_LT828648.1"/>
</dbReference>
<feature type="binding site" evidence="13">
    <location>
        <position position="102"/>
    </location>
    <ligand>
        <name>Fe cation</name>
        <dbReference type="ChEBI" id="CHEBI:24875"/>
    </ligand>
</feature>
<dbReference type="Gene3D" id="3.30.1490.190">
    <property type="match status" value="1"/>
</dbReference>
<evidence type="ECO:0000313" key="15">
    <source>
        <dbReference type="Proteomes" id="UP000192042"/>
    </source>
</evidence>
<dbReference type="CDD" id="cd07153">
    <property type="entry name" value="Fur_like"/>
    <property type="match status" value="1"/>
</dbReference>
<dbReference type="Gene3D" id="1.10.10.10">
    <property type="entry name" value="Winged helix-like DNA-binding domain superfamily/Winged helix DNA-binding domain"/>
    <property type="match status" value="1"/>
</dbReference>
<gene>
    <name evidence="14" type="primary">fur</name>
    <name evidence="14" type="ORF">NSJP_3948</name>
</gene>
<dbReference type="OrthoDB" id="8659436at2"/>
<comment type="subcellular location">
    <subcellularLocation>
        <location evidence="1">Cytoplasm</location>
    </subcellularLocation>
</comment>
<keyword evidence="11" id="KW-0804">Transcription</keyword>
<evidence type="ECO:0000256" key="5">
    <source>
        <dbReference type="ARBA" id="ARBA00022490"/>
    </source>
</evidence>
<keyword evidence="10" id="KW-0238">DNA-binding</keyword>
<dbReference type="GO" id="GO:0045892">
    <property type="term" value="P:negative regulation of DNA-templated transcription"/>
    <property type="evidence" value="ECO:0007669"/>
    <property type="project" value="TreeGrafter"/>
</dbReference>
<evidence type="ECO:0000256" key="12">
    <source>
        <dbReference type="PIRSR" id="PIRSR602481-1"/>
    </source>
</evidence>
<evidence type="ECO:0000256" key="9">
    <source>
        <dbReference type="ARBA" id="ARBA00023015"/>
    </source>
</evidence>
<dbReference type="Pfam" id="PF01475">
    <property type="entry name" value="FUR"/>
    <property type="match status" value="1"/>
</dbReference>
<dbReference type="InterPro" id="IPR002481">
    <property type="entry name" value="FUR"/>
</dbReference>
<feature type="binding site" evidence="12">
    <location>
        <position position="106"/>
    </location>
    <ligand>
        <name>Zn(2+)</name>
        <dbReference type="ChEBI" id="CHEBI:29105"/>
    </ligand>
</feature>
<keyword evidence="6" id="KW-0678">Repressor</keyword>
<protein>
    <recommendedName>
        <fullName evidence="4">Ferric uptake regulation protein</fullName>
    </recommendedName>
</protein>
<dbReference type="SUPFAM" id="SSF46785">
    <property type="entry name" value="Winged helix' DNA-binding domain"/>
    <property type="match status" value="1"/>
</dbReference>
<evidence type="ECO:0000256" key="11">
    <source>
        <dbReference type="ARBA" id="ARBA00023163"/>
    </source>
</evidence>
<evidence type="ECO:0000313" key="14">
    <source>
        <dbReference type="EMBL" id="SLM50115.1"/>
    </source>
</evidence>
<dbReference type="EMBL" id="LT828648">
    <property type="protein sequence ID" value="SLM50115.1"/>
    <property type="molecule type" value="Genomic_DNA"/>
</dbReference>
<evidence type="ECO:0000256" key="7">
    <source>
        <dbReference type="ARBA" id="ARBA00022723"/>
    </source>
</evidence>
<dbReference type="GO" id="GO:0003700">
    <property type="term" value="F:DNA-binding transcription factor activity"/>
    <property type="evidence" value="ECO:0007669"/>
    <property type="project" value="InterPro"/>
</dbReference>
<proteinExistence type="inferred from homology"/>
<name>A0A1W1IAV4_9BACT</name>
<evidence type="ECO:0000256" key="2">
    <source>
        <dbReference type="ARBA" id="ARBA00007957"/>
    </source>
</evidence>
<dbReference type="InterPro" id="IPR036388">
    <property type="entry name" value="WH-like_DNA-bd_sf"/>
</dbReference>
<sequence>MDIYIPDQEKITMRTMNVAKMSPNRSRLKHSKKRDIILAAFATQNHVTAQKLHNSLAEEGHRISLGTIYRTMRLFCKMGLAQARHCEAKTQYGHTAAKGRHDHLVCTACGNIAEFENQEIERLRKEIAAENGFTLSVHKLELYGLCSLCGHSDN</sequence>
<comment type="similarity">
    <text evidence="2">Belongs to the Fur family.</text>
</comment>
<keyword evidence="7 12" id="KW-0479">Metal-binding</keyword>
<evidence type="ECO:0000256" key="6">
    <source>
        <dbReference type="ARBA" id="ARBA00022491"/>
    </source>
</evidence>
<evidence type="ECO:0000256" key="4">
    <source>
        <dbReference type="ARBA" id="ARBA00020910"/>
    </source>
</evidence>
<reference evidence="14 15" key="1">
    <citation type="submission" date="2017-03" db="EMBL/GenBank/DDBJ databases">
        <authorList>
            <person name="Afonso C.L."/>
            <person name="Miller P.J."/>
            <person name="Scott M.A."/>
            <person name="Spackman E."/>
            <person name="Goraichik I."/>
            <person name="Dimitrov K.M."/>
            <person name="Suarez D.L."/>
            <person name="Swayne D.E."/>
        </authorList>
    </citation>
    <scope>NUCLEOTIDE SEQUENCE [LARGE SCALE GENOMIC DNA]</scope>
    <source>
        <strain evidence="14">Genome sequencing of Nitrospira japonica strain NJ11</strain>
    </source>
</reference>
<dbReference type="InterPro" id="IPR036390">
    <property type="entry name" value="WH_DNA-bd_sf"/>
</dbReference>
<keyword evidence="5" id="KW-0963">Cytoplasm</keyword>
<dbReference type="AlphaFoldDB" id="A0A1W1IAV4"/>
<dbReference type="PANTHER" id="PTHR33202:SF2">
    <property type="entry name" value="FERRIC UPTAKE REGULATION PROTEIN"/>
    <property type="match status" value="1"/>
</dbReference>
<evidence type="ECO:0000256" key="10">
    <source>
        <dbReference type="ARBA" id="ARBA00023125"/>
    </source>
</evidence>
<keyword evidence="9" id="KW-0805">Transcription regulation</keyword>
<dbReference type="KEGG" id="nja:NSJP_3948"/>
<dbReference type="GO" id="GO:0000976">
    <property type="term" value="F:transcription cis-regulatory region binding"/>
    <property type="evidence" value="ECO:0007669"/>
    <property type="project" value="TreeGrafter"/>
</dbReference>
<keyword evidence="13" id="KW-0408">Iron</keyword>